<comment type="caution">
    <text evidence="1">The sequence shown here is derived from an EMBL/GenBank/DDBJ whole genome shotgun (WGS) entry which is preliminary data.</text>
</comment>
<dbReference type="AlphaFoldDB" id="A0A8H6HRF3"/>
<dbReference type="OrthoDB" id="3145038at2759"/>
<dbReference type="SUPFAM" id="SSF81383">
    <property type="entry name" value="F-box domain"/>
    <property type="match status" value="1"/>
</dbReference>
<keyword evidence="2" id="KW-1185">Reference proteome</keyword>
<dbReference type="Proteomes" id="UP000521943">
    <property type="component" value="Unassembled WGS sequence"/>
</dbReference>
<evidence type="ECO:0008006" key="3">
    <source>
        <dbReference type="Google" id="ProtNLM"/>
    </source>
</evidence>
<dbReference type="InterPro" id="IPR036047">
    <property type="entry name" value="F-box-like_dom_sf"/>
</dbReference>
<organism evidence="1 2">
    <name type="scientific">Ephemerocybe angulata</name>
    <dbReference type="NCBI Taxonomy" id="980116"/>
    <lineage>
        <taxon>Eukaryota</taxon>
        <taxon>Fungi</taxon>
        <taxon>Dikarya</taxon>
        <taxon>Basidiomycota</taxon>
        <taxon>Agaricomycotina</taxon>
        <taxon>Agaricomycetes</taxon>
        <taxon>Agaricomycetidae</taxon>
        <taxon>Agaricales</taxon>
        <taxon>Agaricineae</taxon>
        <taxon>Psathyrellaceae</taxon>
        <taxon>Ephemerocybe</taxon>
    </lineage>
</organism>
<evidence type="ECO:0000313" key="1">
    <source>
        <dbReference type="EMBL" id="KAF6751813.1"/>
    </source>
</evidence>
<gene>
    <name evidence="1" type="ORF">DFP72DRAFT_1070850</name>
</gene>
<reference evidence="1 2" key="1">
    <citation type="submission" date="2020-07" db="EMBL/GenBank/DDBJ databases">
        <title>Comparative genomics of pyrophilous fungi reveals a link between fire events and developmental genes.</title>
        <authorList>
            <consortium name="DOE Joint Genome Institute"/>
            <person name="Steindorff A.S."/>
            <person name="Carver A."/>
            <person name="Calhoun S."/>
            <person name="Stillman K."/>
            <person name="Liu H."/>
            <person name="Lipzen A."/>
            <person name="Pangilinan J."/>
            <person name="Labutti K."/>
            <person name="Bruns T.D."/>
            <person name="Grigoriev I.V."/>
        </authorList>
    </citation>
    <scope>NUCLEOTIDE SEQUENCE [LARGE SCALE GENOMIC DNA]</scope>
    <source>
        <strain evidence="1 2">CBS 144469</strain>
    </source>
</reference>
<evidence type="ECO:0000313" key="2">
    <source>
        <dbReference type="Proteomes" id="UP000521943"/>
    </source>
</evidence>
<sequence length="593" mass="66929">MNALETMAGFLDLSTELQFKLAEYLDPLDVKAVGDTCRTLYTVMSTRSIWENKLRRTLKLGGIPEATLRVPICEMDVVELRSHCRWDMLMSLLGRSRAPLKPENTRILDDGVFGVEDQTSDYARLVPGGRYAISKSDETIKLWDLGPICGPKERRGINLVDSSNIEDGQGYISWISPLSRSTRDTLCFVAIIAGGNPTVQVYEIDQVDGDCKLQMLGRLQFPRLEVRWDDTGMTGDLVYVRYDGALYIWDYCRSLITSLIPHGDHTATFIGNGIGVEMDGSAVYGWRVPSLHPLTPDFSVRRPEATPLMFELPIPDDAGEGSEYHLVDVSLEKTGFHITFDMARARHTWDTANQTFDIHRFVLKADSNTAPTLSRYSETFDIPKPHLTSKLTYLYNTAAPRVPVVLQDGRWDANSRLFQYIYSTDMEPGGATHSTWVAIPIHSAIRKGVVCDLTLPCPVSGRMVVVSHEPPHRRAYVFDFIQVGSEYSLDMHISIFPLLCVSLFLSSTVHGRRDNTLEARDTLISARGVDTWTFGRRDVLEGMSTRDIIGEIERRLERKPSWYCEICKITLLEVIAANAHRNRFPTHDLTRKS</sequence>
<name>A0A8H6HRF3_9AGAR</name>
<proteinExistence type="predicted"/>
<protein>
    <recommendedName>
        <fullName evidence="3">F-box domain-containing protein</fullName>
    </recommendedName>
</protein>
<accession>A0A8H6HRF3</accession>
<dbReference type="EMBL" id="JACGCI010000047">
    <property type="protein sequence ID" value="KAF6751813.1"/>
    <property type="molecule type" value="Genomic_DNA"/>
</dbReference>